<evidence type="ECO:0000313" key="9">
    <source>
        <dbReference type="EMBL" id="OXM99263.1"/>
    </source>
</evidence>
<protein>
    <recommendedName>
        <fullName evidence="5">protein adenylyltransferase</fullName>
        <ecNumber evidence="5">2.7.7.108</ecNumber>
    </recommendedName>
</protein>
<dbReference type="PANTHER" id="PTHR39560">
    <property type="entry name" value="PROTEIN ADENYLYLTRANSFERASE FIC-RELATED"/>
    <property type="match status" value="1"/>
</dbReference>
<dbReference type="GO" id="GO:0051302">
    <property type="term" value="P:regulation of cell division"/>
    <property type="evidence" value="ECO:0007669"/>
    <property type="project" value="TreeGrafter"/>
</dbReference>
<evidence type="ECO:0000256" key="2">
    <source>
        <dbReference type="ARBA" id="ARBA00022695"/>
    </source>
</evidence>
<keyword evidence="4" id="KW-0067">ATP-binding</keyword>
<evidence type="ECO:0000256" key="1">
    <source>
        <dbReference type="ARBA" id="ARBA00022679"/>
    </source>
</evidence>
<dbReference type="Gene3D" id="1.10.3290.10">
    <property type="entry name" value="Fido-like domain"/>
    <property type="match status" value="1"/>
</dbReference>
<evidence type="ECO:0000256" key="4">
    <source>
        <dbReference type="ARBA" id="ARBA00022840"/>
    </source>
</evidence>
<evidence type="ECO:0000259" key="8">
    <source>
        <dbReference type="PROSITE" id="PS51459"/>
    </source>
</evidence>
<evidence type="ECO:0000256" key="7">
    <source>
        <dbReference type="ARBA" id="ARBA00048696"/>
    </source>
</evidence>
<keyword evidence="2" id="KW-0548">Nucleotidyltransferase</keyword>
<dbReference type="InterPro" id="IPR003812">
    <property type="entry name" value="Fido"/>
</dbReference>
<dbReference type="InterPro" id="IPR036597">
    <property type="entry name" value="Fido-like_dom_sf"/>
</dbReference>
<evidence type="ECO:0000256" key="6">
    <source>
        <dbReference type="ARBA" id="ARBA00047939"/>
    </source>
</evidence>
<comment type="catalytic activity">
    <reaction evidence="7">
        <text>L-tyrosyl-[protein] + ATP = O-(5'-adenylyl)-L-tyrosyl-[protein] + diphosphate</text>
        <dbReference type="Rhea" id="RHEA:54288"/>
        <dbReference type="Rhea" id="RHEA-COMP:10136"/>
        <dbReference type="Rhea" id="RHEA-COMP:13846"/>
        <dbReference type="ChEBI" id="CHEBI:30616"/>
        <dbReference type="ChEBI" id="CHEBI:33019"/>
        <dbReference type="ChEBI" id="CHEBI:46858"/>
        <dbReference type="ChEBI" id="CHEBI:83624"/>
        <dbReference type="EC" id="2.7.7.108"/>
    </reaction>
</comment>
<name>A0A229VUH5_9BIFI</name>
<evidence type="ECO:0000313" key="10">
    <source>
        <dbReference type="Proteomes" id="UP000215433"/>
    </source>
</evidence>
<keyword evidence="1" id="KW-0808">Transferase</keyword>
<dbReference type="EMBL" id="NEWD01000050">
    <property type="protein sequence ID" value="OXM99263.1"/>
    <property type="molecule type" value="Genomic_DNA"/>
</dbReference>
<dbReference type="GO" id="GO:0070733">
    <property type="term" value="F:AMPylase activity"/>
    <property type="evidence" value="ECO:0007669"/>
    <property type="project" value="UniProtKB-EC"/>
</dbReference>
<dbReference type="Pfam" id="PF02661">
    <property type="entry name" value="Fic"/>
    <property type="match status" value="1"/>
</dbReference>
<dbReference type="GO" id="GO:0005524">
    <property type="term" value="F:ATP binding"/>
    <property type="evidence" value="ECO:0007669"/>
    <property type="project" value="UniProtKB-KW"/>
</dbReference>
<keyword evidence="10" id="KW-1185">Reference proteome</keyword>
<proteinExistence type="predicted"/>
<dbReference type="AlphaFoldDB" id="A0A229VUH5"/>
<sequence>MSAVAFAAKNCALESMTISGRAMQAARDYESGMIHLDEFVSACSSDDADAGSGNGRDIKDLGDAVFARTVVFASRPSSGGGLAELRAIHATLFGGVRADAGEIRTHDTTSAASAGGIGASAQAFFPAALLETGAANIASELAEARDLKCLDRPVFVTKLAHFYDELGYLHPFAYGNAMTLRIFASRLAHTAGWDLDWGPVTRERYRGAKMSAYNGDLSGFCEMFDEIVRPANPTRVFLIAGWDQGPAH</sequence>
<keyword evidence="3" id="KW-0547">Nucleotide-binding</keyword>
<organism evidence="9 10">
    <name type="scientific">Bifidobacterium vansinderenii</name>
    <dbReference type="NCBI Taxonomy" id="1984871"/>
    <lineage>
        <taxon>Bacteria</taxon>
        <taxon>Bacillati</taxon>
        <taxon>Actinomycetota</taxon>
        <taxon>Actinomycetes</taxon>
        <taxon>Bifidobacteriales</taxon>
        <taxon>Bifidobacteriaceae</taxon>
        <taxon>Bifidobacterium</taxon>
    </lineage>
</organism>
<reference evidence="9 10" key="1">
    <citation type="submission" date="2017-05" db="EMBL/GenBank/DDBJ databases">
        <title>Bifidobacterium vansinderenii sp. nov.</title>
        <authorList>
            <person name="Lugli G.A."/>
            <person name="Duranti S."/>
            <person name="Mangifesta M."/>
        </authorList>
    </citation>
    <scope>NUCLEOTIDE SEQUENCE [LARGE SCALE GENOMIC DNA]</scope>
    <source>
        <strain evidence="9 10">Tam10B</strain>
    </source>
</reference>
<evidence type="ECO:0000256" key="3">
    <source>
        <dbReference type="ARBA" id="ARBA00022741"/>
    </source>
</evidence>
<gene>
    <name evidence="9" type="ORF">Tam10B_2500</name>
</gene>
<feature type="domain" description="Fido" evidence="8">
    <location>
        <begin position="80"/>
        <end position="226"/>
    </location>
</feature>
<dbReference type="Proteomes" id="UP000215433">
    <property type="component" value="Unassembled WGS sequence"/>
</dbReference>
<evidence type="ECO:0000256" key="5">
    <source>
        <dbReference type="ARBA" id="ARBA00034531"/>
    </source>
</evidence>
<dbReference type="EC" id="2.7.7.108" evidence="5"/>
<accession>A0A229VUH5</accession>
<comment type="caution">
    <text evidence="9">The sequence shown here is derived from an EMBL/GenBank/DDBJ whole genome shotgun (WGS) entry which is preliminary data.</text>
</comment>
<dbReference type="PROSITE" id="PS51459">
    <property type="entry name" value="FIDO"/>
    <property type="match status" value="1"/>
</dbReference>
<dbReference type="PANTHER" id="PTHR39560:SF1">
    <property type="entry name" value="PROTEIN ADENYLYLTRANSFERASE FIC-RELATED"/>
    <property type="match status" value="1"/>
</dbReference>
<dbReference type="SUPFAM" id="SSF140931">
    <property type="entry name" value="Fic-like"/>
    <property type="match status" value="1"/>
</dbReference>
<comment type="catalytic activity">
    <reaction evidence="6">
        <text>L-threonyl-[protein] + ATP = 3-O-(5'-adenylyl)-L-threonyl-[protein] + diphosphate</text>
        <dbReference type="Rhea" id="RHEA:54292"/>
        <dbReference type="Rhea" id="RHEA-COMP:11060"/>
        <dbReference type="Rhea" id="RHEA-COMP:13847"/>
        <dbReference type="ChEBI" id="CHEBI:30013"/>
        <dbReference type="ChEBI" id="CHEBI:30616"/>
        <dbReference type="ChEBI" id="CHEBI:33019"/>
        <dbReference type="ChEBI" id="CHEBI:138113"/>
        <dbReference type="EC" id="2.7.7.108"/>
    </reaction>
</comment>